<dbReference type="AlphaFoldDB" id="A0A8J3VB00"/>
<dbReference type="Proteomes" id="UP000630097">
    <property type="component" value="Unassembled WGS sequence"/>
</dbReference>
<proteinExistence type="predicted"/>
<dbReference type="EMBL" id="BONV01000037">
    <property type="protein sequence ID" value="GIG83219.1"/>
    <property type="molecule type" value="Genomic_DNA"/>
</dbReference>
<name>A0A8J3VB00_9ACTN</name>
<dbReference type="InterPro" id="IPR029058">
    <property type="entry name" value="AB_hydrolase_fold"/>
</dbReference>
<reference evidence="1 2" key="1">
    <citation type="submission" date="2021-01" db="EMBL/GenBank/DDBJ databases">
        <title>Whole genome shotgun sequence of Planotetraspora kaengkrachanensis NBRC 104272.</title>
        <authorList>
            <person name="Komaki H."/>
            <person name="Tamura T."/>
        </authorList>
    </citation>
    <scope>NUCLEOTIDE SEQUENCE [LARGE SCALE GENOMIC DNA]</scope>
    <source>
        <strain evidence="1 2">NBRC 104272</strain>
    </source>
</reference>
<accession>A0A8J3VB00</accession>
<keyword evidence="2" id="KW-1185">Reference proteome</keyword>
<comment type="caution">
    <text evidence="1">The sequence shown here is derived from an EMBL/GenBank/DDBJ whole genome shotgun (WGS) entry which is preliminary data.</text>
</comment>
<evidence type="ECO:0000313" key="2">
    <source>
        <dbReference type="Proteomes" id="UP000630097"/>
    </source>
</evidence>
<gene>
    <name evidence="1" type="ORF">Pka01_63460</name>
</gene>
<dbReference type="SUPFAM" id="SSF53474">
    <property type="entry name" value="alpha/beta-Hydrolases"/>
    <property type="match status" value="1"/>
</dbReference>
<evidence type="ECO:0008006" key="3">
    <source>
        <dbReference type="Google" id="ProtNLM"/>
    </source>
</evidence>
<organism evidence="1 2">
    <name type="scientific">Planotetraspora kaengkrachanensis</name>
    <dbReference type="NCBI Taxonomy" id="575193"/>
    <lineage>
        <taxon>Bacteria</taxon>
        <taxon>Bacillati</taxon>
        <taxon>Actinomycetota</taxon>
        <taxon>Actinomycetes</taxon>
        <taxon>Streptosporangiales</taxon>
        <taxon>Streptosporangiaceae</taxon>
        <taxon>Planotetraspora</taxon>
    </lineage>
</organism>
<evidence type="ECO:0000313" key="1">
    <source>
        <dbReference type="EMBL" id="GIG83219.1"/>
    </source>
</evidence>
<sequence length="286" mass="31222">MEAGYPAMTTIVGVHGIGKYHYYEESGGSPGRAAETMRLKWNGYLHKGLAGAAAPGGVQDYFAEIAYYAHHLHSGPPRPPKQMEPPAKLVFADWAAQLDGRIRSAAGESLTGIAHRLAEWLLARLGPNAVKFAQDFCPEVATYLGGGDPRVRARDTVADVIRRRQPRVVIAHSLGSVVAYEAFWAHSDLSTELLVTLGSPLGMRDVVFERLSPVPVHGRGARPPGVKRWINIADKDDIAAIPPDLQAFFVGIERDVACNIDWLDFHTVRNYLGCGAANEYLKPYLA</sequence>
<protein>
    <recommendedName>
        <fullName evidence="3">Serine peptidase</fullName>
    </recommendedName>
</protein>